<dbReference type="InterPro" id="IPR011335">
    <property type="entry name" value="Restrct_endonuc-II-like"/>
</dbReference>
<evidence type="ECO:0000313" key="3">
    <source>
        <dbReference type="Proteomes" id="UP000033684"/>
    </source>
</evidence>
<accession>A0A0F3IH81</accession>
<evidence type="ECO:0000313" key="2">
    <source>
        <dbReference type="EMBL" id="KJV06047.1"/>
    </source>
</evidence>
<dbReference type="RefSeq" id="WP_045779682.1">
    <property type="nucleotide sequence ID" value="NZ_LAJX01000139.1"/>
</dbReference>
<dbReference type="AlphaFoldDB" id="A0A0F3IH81"/>
<protein>
    <recommendedName>
        <fullName evidence="1">Putative restriction endonuclease domain-containing protein</fullName>
    </recommendedName>
</protein>
<organism evidence="2 3">
    <name type="scientific">Methylocucumis oryzae</name>
    <dbReference type="NCBI Taxonomy" id="1632867"/>
    <lineage>
        <taxon>Bacteria</taxon>
        <taxon>Pseudomonadati</taxon>
        <taxon>Pseudomonadota</taxon>
        <taxon>Gammaproteobacteria</taxon>
        <taxon>Methylococcales</taxon>
        <taxon>Methylococcaceae</taxon>
        <taxon>Methylocucumis</taxon>
    </lineage>
</organism>
<dbReference type="EMBL" id="LAJX01000139">
    <property type="protein sequence ID" value="KJV06047.1"/>
    <property type="molecule type" value="Genomic_DNA"/>
</dbReference>
<proteinExistence type="predicted"/>
<keyword evidence="3" id="KW-1185">Reference proteome</keyword>
<name>A0A0F3IH81_9GAMM</name>
<comment type="caution">
    <text evidence="2">The sequence shown here is derived from an EMBL/GenBank/DDBJ whole genome shotgun (WGS) entry which is preliminary data.</text>
</comment>
<dbReference type="InterPro" id="IPR008538">
    <property type="entry name" value="Uma2"/>
</dbReference>
<dbReference type="InterPro" id="IPR012296">
    <property type="entry name" value="Nuclease_put_TT1808"/>
</dbReference>
<dbReference type="PANTHER" id="PTHR36558">
    <property type="entry name" value="GLR1098 PROTEIN"/>
    <property type="match status" value="1"/>
</dbReference>
<dbReference type="OrthoDB" id="26750at2"/>
<dbReference type="Gene3D" id="3.90.1570.10">
    <property type="entry name" value="tt1808, chain A"/>
    <property type="match status" value="1"/>
</dbReference>
<dbReference type="PANTHER" id="PTHR36558:SF1">
    <property type="entry name" value="RESTRICTION ENDONUCLEASE DOMAIN-CONTAINING PROTEIN-RELATED"/>
    <property type="match status" value="1"/>
</dbReference>
<dbReference type="SUPFAM" id="SSF52980">
    <property type="entry name" value="Restriction endonuclease-like"/>
    <property type="match status" value="1"/>
</dbReference>
<feature type="domain" description="Putative restriction endonuclease" evidence="1">
    <location>
        <begin position="13"/>
        <end position="61"/>
    </location>
</feature>
<dbReference type="Pfam" id="PF05685">
    <property type="entry name" value="Uma2"/>
    <property type="match status" value="1"/>
</dbReference>
<evidence type="ECO:0000259" key="1">
    <source>
        <dbReference type="Pfam" id="PF05685"/>
    </source>
</evidence>
<sequence length="66" mass="7542">MSVVIKPNQVTSVEDYLTEERSRDVKHELIDGYLYAMAGVSANDERICVNVLRKFGNHLENSPYIL</sequence>
<dbReference type="Proteomes" id="UP000033684">
    <property type="component" value="Unassembled WGS sequence"/>
</dbReference>
<reference evidence="2 3" key="2">
    <citation type="journal article" date="2016" name="Microb. Ecol.">
        <title>Genome Characteristics of a Novel Type I Methanotroph (Sn10-6) Isolated from a Flooded Indian Rice Field.</title>
        <authorList>
            <person name="Rahalkar M.C."/>
            <person name="Pandit P.S."/>
            <person name="Dhakephalkar P.K."/>
            <person name="Pore S."/>
            <person name="Arora P."/>
            <person name="Kapse N."/>
        </authorList>
    </citation>
    <scope>NUCLEOTIDE SEQUENCE [LARGE SCALE GENOMIC DNA]</scope>
    <source>
        <strain evidence="2 3">Sn10-6</strain>
    </source>
</reference>
<gene>
    <name evidence="2" type="ORF">VZ94_13865</name>
</gene>
<reference evidence="3" key="1">
    <citation type="submission" date="2015-03" db="EMBL/GenBank/DDBJ databases">
        <title>Draft genome sequence of a novel methanotroph (Sn10-6) isolated from flooded ricefield rhizosphere in India.</title>
        <authorList>
            <person name="Pandit P.S."/>
            <person name="Pore S.D."/>
            <person name="Arora P."/>
            <person name="Kapse N.G."/>
            <person name="Dhakephalkar P.K."/>
            <person name="Rahalkar M.C."/>
        </authorList>
    </citation>
    <scope>NUCLEOTIDE SEQUENCE [LARGE SCALE GENOMIC DNA]</scope>
    <source>
        <strain evidence="3">Sn10-6</strain>
    </source>
</reference>